<feature type="domain" description="Acyl-CoA thioesterase-like C-terminal" evidence="4">
    <location>
        <begin position="210"/>
        <end position="317"/>
    </location>
</feature>
<dbReference type="InterPro" id="IPR042171">
    <property type="entry name" value="Acyl-CoA_hotdog"/>
</dbReference>
<evidence type="ECO:0000313" key="5">
    <source>
        <dbReference type="EMBL" id="KIW94705.1"/>
    </source>
</evidence>
<dbReference type="InterPro" id="IPR049450">
    <property type="entry name" value="ACOT8-like_C"/>
</dbReference>
<evidence type="ECO:0000256" key="1">
    <source>
        <dbReference type="ARBA" id="ARBA00006538"/>
    </source>
</evidence>
<dbReference type="EMBL" id="KN846985">
    <property type="protein sequence ID" value="KIW94705.1"/>
    <property type="molecule type" value="Genomic_DNA"/>
</dbReference>
<dbReference type="AlphaFoldDB" id="A0A0D2HV08"/>
<sequence>MAAKSKESAPKQLDFETHLELKQVAPDVFTNVHEPWVFHVTNSYPGPLMMAQAAAAAWKTVPDGFMLDSLQTHFMLAPNPQKPLMYKVQRIGNGRRFAVRIVNIAQDEKVCVTTTTSFVNDAPWSGRAMTHVVPMRIDRRKREINLDDFELMRTSRGPFMKFERLPHVHEGKFQAVDGGSGDAHGLLLDPKNPATSMAPTVAQIDPAISSPRGTAAHILGVIHLSDYHVMDCPLSIHGVPHGVWRIGDQTKTPIPTTMKIMTSLNHTIHFHTHDGFRADELLYIEVTSPWAKDGRAMINSRIFSKQGMLIATVIQEVRTEQLASYHNSFPPANGREQAFYVFKEDASAKL</sequence>
<feature type="domain" description="Acyl-CoA thioesterase-like N-terminal HotDog" evidence="3">
    <location>
        <begin position="48"/>
        <end position="118"/>
    </location>
</feature>
<dbReference type="Pfam" id="PF20789">
    <property type="entry name" value="4HBT_3C"/>
    <property type="match status" value="1"/>
</dbReference>
<dbReference type="GO" id="GO:0005782">
    <property type="term" value="C:peroxisomal matrix"/>
    <property type="evidence" value="ECO:0007669"/>
    <property type="project" value="UniProtKB-SubCell"/>
</dbReference>
<proteinExistence type="inferred from homology"/>
<dbReference type="InterPro" id="IPR003703">
    <property type="entry name" value="Acyl_CoA_thio"/>
</dbReference>
<dbReference type="PANTHER" id="PTHR11066">
    <property type="entry name" value="ACYL-COA THIOESTERASE"/>
    <property type="match status" value="1"/>
</dbReference>
<dbReference type="SUPFAM" id="SSF54637">
    <property type="entry name" value="Thioesterase/thiol ester dehydrase-isomerase"/>
    <property type="match status" value="2"/>
</dbReference>
<evidence type="ECO:0000259" key="3">
    <source>
        <dbReference type="Pfam" id="PF13622"/>
    </source>
</evidence>
<evidence type="ECO:0000256" key="2">
    <source>
        <dbReference type="ARBA" id="ARBA00022801"/>
    </source>
</evidence>
<dbReference type="InterPro" id="IPR029069">
    <property type="entry name" value="HotDog_dom_sf"/>
</dbReference>
<dbReference type="GeneID" id="27697610"/>
<protein>
    <submittedName>
        <fullName evidence="5">Acyl-CoA thioesterase II</fullName>
    </submittedName>
</protein>
<dbReference type="GO" id="GO:0047617">
    <property type="term" value="F:fatty acyl-CoA hydrolase activity"/>
    <property type="evidence" value="ECO:0007669"/>
    <property type="project" value="InterPro"/>
</dbReference>
<reference evidence="5" key="1">
    <citation type="submission" date="2015-01" db="EMBL/GenBank/DDBJ databases">
        <title>The Genome Sequence of Cladophialophora bantiana CBS 173.52.</title>
        <authorList>
            <consortium name="The Broad Institute Genomics Platform"/>
            <person name="Cuomo C."/>
            <person name="de Hoog S."/>
            <person name="Gorbushina A."/>
            <person name="Stielow B."/>
            <person name="Teixiera M."/>
            <person name="Abouelleil A."/>
            <person name="Chapman S.B."/>
            <person name="Priest M."/>
            <person name="Young S.K."/>
            <person name="Wortman J."/>
            <person name="Nusbaum C."/>
            <person name="Birren B."/>
        </authorList>
    </citation>
    <scope>NUCLEOTIDE SEQUENCE [LARGE SCALE GENOMIC DNA]</scope>
    <source>
        <strain evidence="5">CBS 173.52</strain>
    </source>
</reference>
<dbReference type="VEuPathDB" id="FungiDB:Z519_04682"/>
<dbReference type="RefSeq" id="XP_016621374.1">
    <property type="nucleotide sequence ID" value="XM_016762427.1"/>
</dbReference>
<dbReference type="Pfam" id="PF13622">
    <property type="entry name" value="4HBT_3"/>
    <property type="match status" value="1"/>
</dbReference>
<evidence type="ECO:0000259" key="4">
    <source>
        <dbReference type="Pfam" id="PF20789"/>
    </source>
</evidence>
<dbReference type="InterPro" id="IPR049449">
    <property type="entry name" value="TesB_ACOT8-like_N"/>
</dbReference>
<dbReference type="Gene3D" id="2.40.160.210">
    <property type="entry name" value="Acyl-CoA thioesterase, double hotdog domain"/>
    <property type="match status" value="1"/>
</dbReference>
<keyword evidence="2" id="KW-0378">Hydrolase</keyword>
<dbReference type="HOGENOM" id="CLU_032690_3_0_1"/>
<dbReference type="CDD" id="cd03444">
    <property type="entry name" value="Thioesterase_II_repeat1"/>
    <property type="match status" value="1"/>
</dbReference>
<dbReference type="OrthoDB" id="68328at2759"/>
<organism evidence="5">
    <name type="scientific">Cladophialophora bantiana (strain ATCC 10958 / CBS 173.52 / CDC B-1940 / NIH 8579)</name>
    <name type="common">Xylohypha bantiana</name>
    <dbReference type="NCBI Taxonomy" id="1442370"/>
    <lineage>
        <taxon>Eukaryota</taxon>
        <taxon>Fungi</taxon>
        <taxon>Dikarya</taxon>
        <taxon>Ascomycota</taxon>
        <taxon>Pezizomycotina</taxon>
        <taxon>Eurotiomycetes</taxon>
        <taxon>Chaetothyriomycetidae</taxon>
        <taxon>Chaetothyriales</taxon>
        <taxon>Herpotrichiellaceae</taxon>
        <taxon>Cladophialophora</taxon>
    </lineage>
</organism>
<name>A0A0D2HV08_CLAB1</name>
<dbReference type="GO" id="GO:0009062">
    <property type="term" value="P:fatty acid catabolic process"/>
    <property type="evidence" value="ECO:0007669"/>
    <property type="project" value="TreeGrafter"/>
</dbReference>
<accession>A0A0D2HV08</accession>
<comment type="similarity">
    <text evidence="1">Belongs to the C/M/P thioester hydrolase family.</text>
</comment>
<gene>
    <name evidence="5" type="ORF">Z519_04682</name>
</gene>
<dbReference type="GO" id="GO:0006637">
    <property type="term" value="P:acyl-CoA metabolic process"/>
    <property type="evidence" value="ECO:0007669"/>
    <property type="project" value="InterPro"/>
</dbReference>
<dbReference type="PANTHER" id="PTHR11066:SF34">
    <property type="entry name" value="ACYL-COENZYME A THIOESTERASE 8"/>
    <property type="match status" value="1"/>
</dbReference>